<keyword evidence="3" id="KW-1185">Reference proteome</keyword>
<evidence type="ECO:0000313" key="3">
    <source>
        <dbReference type="Proteomes" id="UP000070544"/>
    </source>
</evidence>
<reference evidence="2 3" key="1">
    <citation type="journal article" date="2015" name="Genome Biol. Evol.">
        <title>Phylogenomic analyses indicate that early fungi evolved digesting cell walls of algal ancestors of land plants.</title>
        <authorList>
            <person name="Chang Y."/>
            <person name="Wang S."/>
            <person name="Sekimoto S."/>
            <person name="Aerts A.L."/>
            <person name="Choi C."/>
            <person name="Clum A."/>
            <person name="LaButti K.M."/>
            <person name="Lindquist E.A."/>
            <person name="Yee Ngan C."/>
            <person name="Ohm R.A."/>
            <person name="Salamov A.A."/>
            <person name="Grigoriev I.V."/>
            <person name="Spatafora J.W."/>
            <person name="Berbee M.L."/>
        </authorList>
    </citation>
    <scope>NUCLEOTIDE SEQUENCE [LARGE SCALE GENOMIC DNA]</scope>
    <source>
        <strain evidence="2 3">JEL478</strain>
    </source>
</reference>
<feature type="region of interest" description="Disordered" evidence="1">
    <location>
        <begin position="1"/>
        <end position="70"/>
    </location>
</feature>
<name>A0A139AXC0_GONPJ</name>
<gene>
    <name evidence="2" type="ORF">M427DRAFT_51612</name>
</gene>
<dbReference type="EMBL" id="KQ965733">
    <property type="protein sequence ID" value="KXS21392.1"/>
    <property type="molecule type" value="Genomic_DNA"/>
</dbReference>
<protein>
    <submittedName>
        <fullName evidence="2">Uncharacterized protein</fullName>
    </submittedName>
</protein>
<evidence type="ECO:0000313" key="2">
    <source>
        <dbReference type="EMBL" id="KXS21392.1"/>
    </source>
</evidence>
<dbReference type="Proteomes" id="UP000070544">
    <property type="component" value="Unassembled WGS sequence"/>
</dbReference>
<sequence>MSASWSMIASKPPPTQTSIQGALPVRIVPTYSAPPTAADPWGRPQWGGDQASPPISTRLPPRGAPAPSREVASPIVGVGRTKGQPTGEGAIADAKQDVNRGVFTIIIDCSKPPADKPHVYREHKDKIHCIKCEKDLVFSLSNFRKNAVIDRLRNATTIEEQKEILRGVKCNDCVLKSRTQADPRDPLSKICHTCQMRLGKKEFSARQWREKEQPRCEMCVQMDADVGVAILGPAYT</sequence>
<dbReference type="AlphaFoldDB" id="A0A139AXC0"/>
<proteinExistence type="predicted"/>
<evidence type="ECO:0000256" key="1">
    <source>
        <dbReference type="SAM" id="MobiDB-lite"/>
    </source>
</evidence>
<organism evidence="2 3">
    <name type="scientific">Gonapodya prolifera (strain JEL478)</name>
    <name type="common">Monoblepharis prolifera</name>
    <dbReference type="NCBI Taxonomy" id="1344416"/>
    <lineage>
        <taxon>Eukaryota</taxon>
        <taxon>Fungi</taxon>
        <taxon>Fungi incertae sedis</taxon>
        <taxon>Chytridiomycota</taxon>
        <taxon>Chytridiomycota incertae sedis</taxon>
        <taxon>Monoblepharidomycetes</taxon>
        <taxon>Monoblepharidales</taxon>
        <taxon>Gonapodyaceae</taxon>
        <taxon>Gonapodya</taxon>
    </lineage>
</organism>
<accession>A0A139AXC0</accession>